<dbReference type="EMBL" id="JBEOZM010000012">
    <property type="protein sequence ID" value="MER6270587.1"/>
    <property type="molecule type" value="Genomic_DNA"/>
</dbReference>
<dbReference type="PANTHER" id="PTHR33908:SF3">
    <property type="entry name" value="UNDECAPRENYL PHOSPHATE-ALPHA-4-AMINO-4-DEOXY-L-ARABINOSE ARABINOSYL TRANSFERASE"/>
    <property type="match status" value="1"/>
</dbReference>
<evidence type="ECO:0000256" key="1">
    <source>
        <dbReference type="ARBA" id="ARBA00004651"/>
    </source>
</evidence>
<comment type="subcellular location">
    <subcellularLocation>
        <location evidence="1">Cell membrane</location>
        <topology evidence="1">Multi-pass membrane protein</topology>
    </subcellularLocation>
</comment>
<dbReference type="Pfam" id="PF13231">
    <property type="entry name" value="PMT_2"/>
    <property type="match status" value="1"/>
</dbReference>
<feature type="compositionally biased region" description="Gly residues" evidence="8">
    <location>
        <begin position="567"/>
        <end position="626"/>
    </location>
</feature>
<feature type="transmembrane region" description="Helical" evidence="9">
    <location>
        <begin position="380"/>
        <end position="401"/>
    </location>
</feature>
<protein>
    <submittedName>
        <fullName evidence="12">Glycosyltransferase family 39 protein</fullName>
        <ecNumber evidence="12">2.4.-.-</ecNumber>
    </submittedName>
</protein>
<proteinExistence type="predicted"/>
<dbReference type="InterPro" id="IPR050297">
    <property type="entry name" value="LipidA_mod_glycosyltrf_83"/>
</dbReference>
<dbReference type="GO" id="GO:0016757">
    <property type="term" value="F:glycosyltransferase activity"/>
    <property type="evidence" value="ECO:0007669"/>
    <property type="project" value="UniProtKB-KW"/>
</dbReference>
<evidence type="ECO:0000313" key="12">
    <source>
        <dbReference type="EMBL" id="MER6270587.1"/>
    </source>
</evidence>
<evidence type="ECO:0000256" key="9">
    <source>
        <dbReference type="SAM" id="Phobius"/>
    </source>
</evidence>
<dbReference type="Proteomes" id="UP001490365">
    <property type="component" value="Unassembled WGS sequence"/>
</dbReference>
<feature type="compositionally biased region" description="Gly residues" evidence="8">
    <location>
        <begin position="510"/>
        <end position="560"/>
    </location>
</feature>
<evidence type="ECO:0000256" key="4">
    <source>
        <dbReference type="ARBA" id="ARBA00022679"/>
    </source>
</evidence>
<feature type="transmembrane region" description="Helical" evidence="9">
    <location>
        <begin position="410"/>
        <end position="432"/>
    </location>
</feature>
<feature type="region of interest" description="Disordered" evidence="8">
    <location>
        <begin position="728"/>
        <end position="776"/>
    </location>
</feature>
<keyword evidence="2" id="KW-1003">Cell membrane</keyword>
<feature type="transmembrane region" description="Helical" evidence="9">
    <location>
        <begin position="170"/>
        <end position="187"/>
    </location>
</feature>
<keyword evidence="4 12" id="KW-0808">Transferase</keyword>
<evidence type="ECO:0000256" key="7">
    <source>
        <dbReference type="ARBA" id="ARBA00023136"/>
    </source>
</evidence>
<feature type="region of interest" description="Disordered" evidence="8">
    <location>
        <begin position="499"/>
        <end position="626"/>
    </location>
</feature>
<feature type="transmembrane region" description="Helical" evidence="9">
    <location>
        <begin position="111"/>
        <end position="135"/>
    </location>
</feature>
<feature type="transmembrane region" description="Helical" evidence="9">
    <location>
        <begin position="39"/>
        <end position="57"/>
    </location>
</feature>
<comment type="caution">
    <text evidence="12">The sequence shown here is derived from an EMBL/GenBank/DDBJ whole genome shotgun (WGS) entry which is preliminary data.</text>
</comment>
<evidence type="ECO:0000256" key="8">
    <source>
        <dbReference type="SAM" id="MobiDB-lite"/>
    </source>
</evidence>
<evidence type="ECO:0000256" key="5">
    <source>
        <dbReference type="ARBA" id="ARBA00022692"/>
    </source>
</evidence>
<evidence type="ECO:0000259" key="11">
    <source>
        <dbReference type="Pfam" id="PF24878"/>
    </source>
</evidence>
<dbReference type="InterPro" id="IPR038731">
    <property type="entry name" value="RgtA/B/C-like"/>
</dbReference>
<feature type="domain" description="Putative mannosyltransferase YkcA/B-like C-terminal" evidence="11">
    <location>
        <begin position="635"/>
        <end position="726"/>
    </location>
</feature>
<dbReference type="InterPro" id="IPR056785">
    <property type="entry name" value="YkcA/B-like_C"/>
</dbReference>
<keyword evidence="13" id="KW-1185">Reference proteome</keyword>
<evidence type="ECO:0000256" key="2">
    <source>
        <dbReference type="ARBA" id="ARBA00022475"/>
    </source>
</evidence>
<dbReference type="Pfam" id="PF24878">
    <property type="entry name" value="YkcB_C"/>
    <property type="match status" value="1"/>
</dbReference>
<keyword evidence="6 9" id="KW-1133">Transmembrane helix</keyword>
<gene>
    <name evidence="12" type="ORF">ABT211_25315</name>
</gene>
<dbReference type="EC" id="2.4.-.-" evidence="12"/>
<accession>A0ABV1TKQ7</accession>
<keyword evidence="7 9" id="KW-0472">Membrane</keyword>
<feature type="compositionally biased region" description="Pro residues" evidence="8">
    <location>
        <begin position="9"/>
        <end position="23"/>
    </location>
</feature>
<feature type="transmembrane region" description="Helical" evidence="9">
    <location>
        <begin position="325"/>
        <end position="344"/>
    </location>
</feature>
<feature type="transmembrane region" description="Helical" evidence="9">
    <location>
        <begin position="356"/>
        <end position="374"/>
    </location>
</feature>
<reference evidence="12 13" key="1">
    <citation type="submission" date="2024-06" db="EMBL/GenBank/DDBJ databases">
        <title>The Natural Products Discovery Center: Release of the First 8490 Sequenced Strains for Exploring Actinobacteria Biosynthetic Diversity.</title>
        <authorList>
            <person name="Kalkreuter E."/>
            <person name="Kautsar S.A."/>
            <person name="Yang D."/>
            <person name="Bader C.D."/>
            <person name="Teijaro C.N."/>
            <person name="Fluegel L."/>
            <person name="Davis C.M."/>
            <person name="Simpson J.R."/>
            <person name="Lauterbach L."/>
            <person name="Steele A.D."/>
            <person name="Gui C."/>
            <person name="Meng S."/>
            <person name="Li G."/>
            <person name="Viehrig K."/>
            <person name="Ye F."/>
            <person name="Su P."/>
            <person name="Kiefer A.F."/>
            <person name="Nichols A."/>
            <person name="Cepeda A.J."/>
            <person name="Yan W."/>
            <person name="Fan B."/>
            <person name="Jiang Y."/>
            <person name="Adhikari A."/>
            <person name="Zheng C.-J."/>
            <person name="Schuster L."/>
            <person name="Cowan T.M."/>
            <person name="Smanski M.J."/>
            <person name="Chevrette M.G."/>
            <person name="De Carvalho L.P.S."/>
            <person name="Shen B."/>
        </authorList>
    </citation>
    <scope>NUCLEOTIDE SEQUENCE [LARGE SCALE GENOMIC DNA]</scope>
    <source>
        <strain evidence="12 13">NPDC001694</strain>
    </source>
</reference>
<evidence type="ECO:0000256" key="6">
    <source>
        <dbReference type="ARBA" id="ARBA00022989"/>
    </source>
</evidence>
<feature type="transmembrane region" description="Helical" evidence="9">
    <location>
        <begin position="464"/>
        <end position="484"/>
    </location>
</feature>
<feature type="compositionally biased region" description="Low complexity" evidence="8">
    <location>
        <begin position="736"/>
        <end position="766"/>
    </location>
</feature>
<keyword evidence="5 9" id="KW-0812">Transmembrane</keyword>
<feature type="transmembrane region" description="Helical" evidence="9">
    <location>
        <begin position="141"/>
        <end position="163"/>
    </location>
</feature>
<sequence length="776" mass="78083">MTSATDPTPHTPVSPDWGPPTATPAPTSAAPLPGKAPRWSLPALIAILILAAVLYSWNLSGSDMNTFYSGAIWAGTKSWKAWFFGSLDPGNFLTVDKPPFALMVMGLSCRIFGFGTWQMMAPEIVVALATIWILHSTVKRVWGHGAATVAALVLALTPITVAINRDNNPDTILVFLMVSGAALAFRATRDEKLLPLLGSAACFGLAFNTKLLAGWIALPAVFALYLYASKATWAKRAVNLALAAVVLAVSSFWWAVAVSLVPASDRPYIGGSTDGSAWNLIMGYDGLGRVFGGEGNRGGGGGGGGGFSGSAGLGRMFNDILGGQISWLLPFAGIALVGGLVLCGRAPRTDLRRMALVLWGGWTLLHYVIFATAQGTMHPYYTTALAPGIAVLCGGGGAMLLQAFRTDKRWIWVLPAAFGVTGIWAIVLLRRASGWNTWLWPTIGVLAVAGIVGMILFRSGNKARLLAASLAAAVVAALAGPTAYAATLPFGSASGGGMRGGTNPTAGPSTGSGFGGGPGGGGNRGGFPGGGELPGAGRQGGGQNSQAGGETGGGFPGGANGEAPTGGTNGQAPGGGNGQMTPGGGNGELPNGGFGGGAPGGTGTGTGSGTGQPGGRTGGGGFGGGGMGGSVSSDLIAYLKKHKDGATWLLAVSNSQSASQIELSSNEPVISMWGFTGQDNAMTVAKLKELVKAGKLHYIQLGGGFGGGQGGTDSLSSQVTSWVEKNGTAVKESEYSKSSSSSSSSTGSSSNSSSSSASSTQSTTSSLYRLDPSDVS</sequence>
<feature type="transmembrane region" description="Helical" evidence="9">
    <location>
        <begin position="438"/>
        <end position="457"/>
    </location>
</feature>
<feature type="transmembrane region" description="Helical" evidence="9">
    <location>
        <begin position="207"/>
        <end position="228"/>
    </location>
</feature>
<evidence type="ECO:0000313" key="13">
    <source>
        <dbReference type="Proteomes" id="UP001490365"/>
    </source>
</evidence>
<feature type="domain" description="Glycosyltransferase RgtA/B/C/D-like" evidence="10">
    <location>
        <begin position="96"/>
        <end position="254"/>
    </location>
</feature>
<dbReference type="PANTHER" id="PTHR33908">
    <property type="entry name" value="MANNOSYLTRANSFERASE YKCB-RELATED"/>
    <property type="match status" value="1"/>
</dbReference>
<feature type="region of interest" description="Disordered" evidence="8">
    <location>
        <begin position="1"/>
        <end position="31"/>
    </location>
</feature>
<keyword evidence="3 12" id="KW-0328">Glycosyltransferase</keyword>
<name>A0ABV1TKQ7_9ACTN</name>
<organism evidence="12 13">
    <name type="scientific">Streptomyces sp. 900105755</name>
    <dbReference type="NCBI Taxonomy" id="3154389"/>
    <lineage>
        <taxon>Bacteria</taxon>
        <taxon>Bacillati</taxon>
        <taxon>Actinomycetota</taxon>
        <taxon>Actinomycetes</taxon>
        <taxon>Kitasatosporales</taxon>
        <taxon>Streptomycetaceae</taxon>
        <taxon>Streptomyces</taxon>
    </lineage>
</organism>
<evidence type="ECO:0000259" key="10">
    <source>
        <dbReference type="Pfam" id="PF13231"/>
    </source>
</evidence>
<feature type="transmembrane region" description="Helical" evidence="9">
    <location>
        <begin position="240"/>
        <end position="261"/>
    </location>
</feature>
<evidence type="ECO:0000256" key="3">
    <source>
        <dbReference type="ARBA" id="ARBA00022676"/>
    </source>
</evidence>
<dbReference type="RefSeq" id="WP_351959025.1">
    <property type="nucleotide sequence ID" value="NZ_JBEOZM010000012.1"/>
</dbReference>